<dbReference type="EMBL" id="LAZR01037895">
    <property type="protein sequence ID" value="KKL20984.1"/>
    <property type="molecule type" value="Genomic_DNA"/>
</dbReference>
<sequence length="70" mass="7439">MTLRDAMKNCLCLSGTVPMDIRPLSHLDKLAKHLNDKGEMTVGLTGCSSIDNVDGYCGSGGCPILKRAQS</sequence>
<accession>A0A0F9BGF9</accession>
<gene>
    <name evidence="1" type="ORF">LCGC14_2450020</name>
</gene>
<protein>
    <submittedName>
        <fullName evidence="1">Uncharacterized protein</fullName>
    </submittedName>
</protein>
<name>A0A0F9BGF9_9ZZZZ</name>
<evidence type="ECO:0000313" key="1">
    <source>
        <dbReference type="EMBL" id="KKL20984.1"/>
    </source>
</evidence>
<organism evidence="1">
    <name type="scientific">marine sediment metagenome</name>
    <dbReference type="NCBI Taxonomy" id="412755"/>
    <lineage>
        <taxon>unclassified sequences</taxon>
        <taxon>metagenomes</taxon>
        <taxon>ecological metagenomes</taxon>
    </lineage>
</organism>
<proteinExistence type="predicted"/>
<dbReference type="AlphaFoldDB" id="A0A0F9BGF9"/>
<comment type="caution">
    <text evidence="1">The sequence shown here is derived from an EMBL/GenBank/DDBJ whole genome shotgun (WGS) entry which is preliminary data.</text>
</comment>
<reference evidence="1" key="1">
    <citation type="journal article" date="2015" name="Nature">
        <title>Complex archaea that bridge the gap between prokaryotes and eukaryotes.</title>
        <authorList>
            <person name="Spang A."/>
            <person name="Saw J.H."/>
            <person name="Jorgensen S.L."/>
            <person name="Zaremba-Niedzwiedzka K."/>
            <person name="Martijn J."/>
            <person name="Lind A.E."/>
            <person name="van Eijk R."/>
            <person name="Schleper C."/>
            <person name="Guy L."/>
            <person name="Ettema T.J."/>
        </authorList>
    </citation>
    <scope>NUCLEOTIDE SEQUENCE</scope>
</reference>